<gene>
    <name evidence="2" type="ORF">HLH21_10085</name>
</gene>
<protein>
    <submittedName>
        <fullName evidence="2">GNAT family N-acetyltransferase</fullName>
    </submittedName>
</protein>
<evidence type="ECO:0000313" key="3">
    <source>
        <dbReference type="Proteomes" id="UP000561066"/>
    </source>
</evidence>
<comment type="caution">
    <text evidence="2">The sequence shown here is derived from an EMBL/GenBank/DDBJ whole genome shotgun (WGS) entry which is preliminary data.</text>
</comment>
<accession>A0A7W4P3L6</accession>
<keyword evidence="2" id="KW-0808">Transferase</keyword>
<proteinExistence type="predicted"/>
<name>A0A7W4P3L6_9PROT</name>
<dbReference type="Pfam" id="PF00583">
    <property type="entry name" value="Acetyltransf_1"/>
    <property type="match status" value="1"/>
</dbReference>
<keyword evidence="3" id="KW-1185">Reference proteome</keyword>
<dbReference type="GO" id="GO:0016747">
    <property type="term" value="F:acyltransferase activity, transferring groups other than amino-acyl groups"/>
    <property type="evidence" value="ECO:0007669"/>
    <property type="project" value="InterPro"/>
</dbReference>
<dbReference type="SUPFAM" id="SSF55729">
    <property type="entry name" value="Acyl-CoA N-acyltransferases (Nat)"/>
    <property type="match status" value="1"/>
</dbReference>
<dbReference type="AlphaFoldDB" id="A0A7W4P3L6"/>
<dbReference type="PROSITE" id="PS51186">
    <property type="entry name" value="GNAT"/>
    <property type="match status" value="1"/>
</dbReference>
<dbReference type="Proteomes" id="UP000561066">
    <property type="component" value="Unassembled WGS sequence"/>
</dbReference>
<reference evidence="2 3" key="1">
    <citation type="submission" date="2020-04" db="EMBL/GenBank/DDBJ databases">
        <title>Description of novel Gluconacetobacter.</title>
        <authorList>
            <person name="Sombolestani A."/>
        </authorList>
    </citation>
    <scope>NUCLEOTIDE SEQUENCE [LARGE SCALE GENOMIC DNA]</scope>
    <source>
        <strain evidence="2 3">LMG 21312</strain>
    </source>
</reference>
<dbReference type="InterPro" id="IPR000182">
    <property type="entry name" value="GNAT_dom"/>
</dbReference>
<dbReference type="Gene3D" id="3.40.630.30">
    <property type="match status" value="1"/>
</dbReference>
<dbReference type="EMBL" id="JABEQH010000012">
    <property type="protein sequence ID" value="MBB2176276.1"/>
    <property type="molecule type" value="Genomic_DNA"/>
</dbReference>
<feature type="domain" description="N-acetyltransferase" evidence="1">
    <location>
        <begin position="18"/>
        <end position="190"/>
    </location>
</feature>
<organism evidence="2 3">
    <name type="scientific">Gluconacetobacter johannae</name>
    <dbReference type="NCBI Taxonomy" id="112140"/>
    <lineage>
        <taxon>Bacteria</taxon>
        <taxon>Pseudomonadati</taxon>
        <taxon>Pseudomonadota</taxon>
        <taxon>Alphaproteobacteria</taxon>
        <taxon>Acetobacterales</taxon>
        <taxon>Acetobacteraceae</taxon>
        <taxon>Gluconacetobacter</taxon>
    </lineage>
</organism>
<dbReference type="InterPro" id="IPR016181">
    <property type="entry name" value="Acyl_CoA_acyltransferase"/>
</dbReference>
<sequence>MPVVIETRTGAGIAAILPDLARLRVTVFREWPYLYDGGDPAYEERYLDVYVRSPAAAIVTAGDGGRIVGASSCLPLRDEMACIRAPFAARGLDLDRFFYFGESVLLPAWRGQGLGVRFFAERERHARAGRADFAVFCAVRRPDTHPARPADAPSLHGFWRRRGFRPLPGVSCELDWREPGDTAERAHTLDFWIKPLQDTPVPPSLLPPDPEGFPS</sequence>
<evidence type="ECO:0000259" key="1">
    <source>
        <dbReference type="PROSITE" id="PS51186"/>
    </source>
</evidence>
<evidence type="ECO:0000313" key="2">
    <source>
        <dbReference type="EMBL" id="MBB2176276.1"/>
    </source>
</evidence>